<keyword evidence="4" id="KW-1185">Reference proteome</keyword>
<dbReference type="Proteomes" id="UP000053257">
    <property type="component" value="Unassembled WGS sequence"/>
</dbReference>
<dbReference type="PROSITE" id="PS50181">
    <property type="entry name" value="FBOX"/>
    <property type="match status" value="1"/>
</dbReference>
<name>A0A0C3S601_PHLG1</name>
<dbReference type="AlphaFoldDB" id="A0A0C3S601"/>
<evidence type="ECO:0000313" key="3">
    <source>
        <dbReference type="EMBL" id="KIP11576.1"/>
    </source>
</evidence>
<dbReference type="InterPro" id="IPR001810">
    <property type="entry name" value="F-box_dom"/>
</dbReference>
<evidence type="ECO:0000256" key="1">
    <source>
        <dbReference type="SAM" id="MobiDB-lite"/>
    </source>
</evidence>
<evidence type="ECO:0000313" key="4">
    <source>
        <dbReference type="Proteomes" id="UP000053257"/>
    </source>
</evidence>
<dbReference type="Gene3D" id="1.20.1280.50">
    <property type="match status" value="1"/>
</dbReference>
<feature type="domain" description="F-box" evidence="2">
    <location>
        <begin position="7"/>
        <end position="53"/>
    </location>
</feature>
<protein>
    <recommendedName>
        <fullName evidence="2">F-box domain-containing protein</fullName>
    </recommendedName>
</protein>
<dbReference type="InterPro" id="IPR036047">
    <property type="entry name" value="F-box-like_dom_sf"/>
</dbReference>
<reference evidence="3 4" key="1">
    <citation type="journal article" date="2014" name="PLoS Genet.">
        <title>Analysis of the Phlebiopsis gigantea genome, transcriptome and secretome provides insight into its pioneer colonization strategies of wood.</title>
        <authorList>
            <person name="Hori C."/>
            <person name="Ishida T."/>
            <person name="Igarashi K."/>
            <person name="Samejima M."/>
            <person name="Suzuki H."/>
            <person name="Master E."/>
            <person name="Ferreira P."/>
            <person name="Ruiz-Duenas F.J."/>
            <person name="Held B."/>
            <person name="Canessa P."/>
            <person name="Larrondo L.F."/>
            <person name="Schmoll M."/>
            <person name="Druzhinina I.S."/>
            <person name="Kubicek C.P."/>
            <person name="Gaskell J.A."/>
            <person name="Kersten P."/>
            <person name="St John F."/>
            <person name="Glasner J."/>
            <person name="Sabat G."/>
            <person name="Splinter BonDurant S."/>
            <person name="Syed K."/>
            <person name="Yadav J."/>
            <person name="Mgbeahuruike A.C."/>
            <person name="Kovalchuk A."/>
            <person name="Asiegbu F.O."/>
            <person name="Lackner G."/>
            <person name="Hoffmeister D."/>
            <person name="Rencoret J."/>
            <person name="Gutierrez A."/>
            <person name="Sun H."/>
            <person name="Lindquist E."/>
            <person name="Barry K."/>
            <person name="Riley R."/>
            <person name="Grigoriev I.V."/>
            <person name="Henrissat B."/>
            <person name="Kues U."/>
            <person name="Berka R.M."/>
            <person name="Martinez A.T."/>
            <person name="Covert S.F."/>
            <person name="Blanchette R.A."/>
            <person name="Cullen D."/>
        </authorList>
    </citation>
    <scope>NUCLEOTIDE SEQUENCE [LARGE SCALE GENOMIC DNA]</scope>
    <source>
        <strain evidence="3 4">11061_1 CR5-6</strain>
    </source>
</reference>
<sequence length="514" mass="57372">MLPSRRFQTIHALADDVVLMIISFIEVKDILSLRQTSKKFYSLTKLRWVWTNAVKRHVIDKGLPVPASSSGLKAFSSGHLEARAVHAAKLHDNWYSKHPKPRRAVEFSLDRIEGDERPPAVNQVLFLTGRSGEFIVTLAGGVITAWEVPLDGSGAYRIAEWMHDNAVEQIVVNQDPGHDVELAYRSPDRGNPDMVWIYTLSLDTFHGCFKPRAAVRAYRSQVVPLHVMHGDYIAMGDPLILWYTDGRAEGKGILKFMTDPTGSESNKILAVKFIGGHILVIRQLEFQLFVMPTWSREHVAFKNPCTLAASLHWENPASEAVIVSRISPHPDVLPLSNAWPEEAVTILVRETVDGFNTIRQYDFLPNLEKKVIPGHAITLPCILPSTYTHILPVVPSSCKLTAGRSGKGFWIQTDNAESKHNKFPARCLIGFDVVGPKMASKESPSTPSDADTRHESRSTSNDLHLCEGKIYARRCDMSEVIRKTYSLRAADIEDVVGRIAVGDKTGKIEVLDYV</sequence>
<organism evidence="3 4">
    <name type="scientific">Phlebiopsis gigantea (strain 11061_1 CR5-6)</name>
    <name type="common">White-rot fungus</name>
    <name type="synonym">Peniophora gigantea</name>
    <dbReference type="NCBI Taxonomy" id="745531"/>
    <lineage>
        <taxon>Eukaryota</taxon>
        <taxon>Fungi</taxon>
        <taxon>Dikarya</taxon>
        <taxon>Basidiomycota</taxon>
        <taxon>Agaricomycotina</taxon>
        <taxon>Agaricomycetes</taxon>
        <taxon>Polyporales</taxon>
        <taxon>Phanerochaetaceae</taxon>
        <taxon>Phlebiopsis</taxon>
    </lineage>
</organism>
<accession>A0A0C3S601</accession>
<dbReference type="Pfam" id="PF00646">
    <property type="entry name" value="F-box"/>
    <property type="match status" value="1"/>
</dbReference>
<dbReference type="HOGENOM" id="CLU_506280_0_0_1"/>
<gene>
    <name evidence="3" type="ORF">PHLGIDRAFT_63566</name>
</gene>
<dbReference type="OrthoDB" id="2688364at2759"/>
<dbReference type="STRING" id="745531.A0A0C3S601"/>
<dbReference type="SMART" id="SM00256">
    <property type="entry name" value="FBOX"/>
    <property type="match status" value="1"/>
</dbReference>
<evidence type="ECO:0000259" key="2">
    <source>
        <dbReference type="PROSITE" id="PS50181"/>
    </source>
</evidence>
<feature type="region of interest" description="Disordered" evidence="1">
    <location>
        <begin position="438"/>
        <end position="460"/>
    </location>
</feature>
<proteinExistence type="predicted"/>
<dbReference type="EMBL" id="KN840445">
    <property type="protein sequence ID" value="KIP11576.1"/>
    <property type="molecule type" value="Genomic_DNA"/>
</dbReference>
<dbReference type="SUPFAM" id="SSF81383">
    <property type="entry name" value="F-box domain"/>
    <property type="match status" value="1"/>
</dbReference>